<evidence type="ECO:0000313" key="2">
    <source>
        <dbReference type="Proteomes" id="UP000683925"/>
    </source>
</evidence>
<organism evidence="1 2">
    <name type="scientific">Paramecium octaurelia</name>
    <dbReference type="NCBI Taxonomy" id="43137"/>
    <lineage>
        <taxon>Eukaryota</taxon>
        <taxon>Sar</taxon>
        <taxon>Alveolata</taxon>
        <taxon>Ciliophora</taxon>
        <taxon>Intramacronucleata</taxon>
        <taxon>Oligohymenophorea</taxon>
        <taxon>Peniculida</taxon>
        <taxon>Parameciidae</taxon>
        <taxon>Paramecium</taxon>
    </lineage>
</organism>
<dbReference type="OrthoDB" id="10449181at2759"/>
<protein>
    <submittedName>
        <fullName evidence="1">Uncharacterized protein</fullName>
    </submittedName>
</protein>
<dbReference type="Proteomes" id="UP000683925">
    <property type="component" value="Unassembled WGS sequence"/>
</dbReference>
<comment type="caution">
    <text evidence="1">The sequence shown here is derived from an EMBL/GenBank/DDBJ whole genome shotgun (WGS) entry which is preliminary data.</text>
</comment>
<proteinExistence type="predicted"/>
<dbReference type="AlphaFoldDB" id="A0A8S1ULP0"/>
<gene>
    <name evidence="1" type="ORF">POCTA_138.1.T0450141</name>
</gene>
<name>A0A8S1ULP0_PAROT</name>
<dbReference type="EMBL" id="CAJJDP010000045">
    <property type="protein sequence ID" value="CAD8164612.1"/>
    <property type="molecule type" value="Genomic_DNA"/>
</dbReference>
<keyword evidence="2" id="KW-1185">Reference proteome</keyword>
<evidence type="ECO:0000313" key="1">
    <source>
        <dbReference type="EMBL" id="CAD8164612.1"/>
    </source>
</evidence>
<sequence length="113" mass="13553">MVNLSQYEIFIGTSLHNKLWRIISNHNTISHYQSKVKSAIHHKYPKDLSPQQHYQKIKEFLIIQIIRRIYSHQWKVTLVLLLYFIQKRVLISENTLQTMISILSAYKSENQIM</sequence>
<accession>A0A8S1ULP0</accession>
<reference evidence="1" key="1">
    <citation type="submission" date="2021-01" db="EMBL/GenBank/DDBJ databases">
        <authorList>
            <consortium name="Genoscope - CEA"/>
            <person name="William W."/>
        </authorList>
    </citation>
    <scope>NUCLEOTIDE SEQUENCE</scope>
</reference>